<dbReference type="InterPro" id="IPR013785">
    <property type="entry name" value="Aldolase_TIM"/>
</dbReference>
<evidence type="ECO:0000313" key="1">
    <source>
        <dbReference type="EMBL" id="GAG24907.1"/>
    </source>
</evidence>
<dbReference type="Gene3D" id="3.20.20.70">
    <property type="entry name" value="Aldolase class I"/>
    <property type="match status" value="1"/>
</dbReference>
<name>X0WNW2_9ZZZZ</name>
<proteinExistence type="predicted"/>
<reference evidence="1" key="1">
    <citation type="journal article" date="2014" name="Front. Microbiol.">
        <title>High frequency of phylogenetically diverse reductive dehalogenase-homologous genes in deep subseafloor sedimentary metagenomes.</title>
        <authorList>
            <person name="Kawai M."/>
            <person name="Futagami T."/>
            <person name="Toyoda A."/>
            <person name="Takaki Y."/>
            <person name="Nishi S."/>
            <person name="Hori S."/>
            <person name="Arai W."/>
            <person name="Tsubouchi T."/>
            <person name="Morono Y."/>
            <person name="Uchiyama I."/>
            <person name="Ito T."/>
            <person name="Fujiyama A."/>
            <person name="Inagaki F."/>
            <person name="Takami H."/>
        </authorList>
    </citation>
    <scope>NUCLEOTIDE SEQUENCE</scope>
    <source>
        <strain evidence="1">Expedition CK06-06</strain>
    </source>
</reference>
<comment type="caution">
    <text evidence="1">The sequence shown here is derived from an EMBL/GenBank/DDBJ whole genome shotgun (WGS) entry which is preliminary data.</text>
</comment>
<organism evidence="1">
    <name type="scientific">marine sediment metagenome</name>
    <dbReference type="NCBI Taxonomy" id="412755"/>
    <lineage>
        <taxon>unclassified sequences</taxon>
        <taxon>metagenomes</taxon>
        <taxon>ecological metagenomes</taxon>
    </lineage>
</organism>
<gene>
    <name evidence="1" type="ORF">S01H1_60977</name>
</gene>
<evidence type="ECO:0008006" key="2">
    <source>
        <dbReference type="Google" id="ProtNLM"/>
    </source>
</evidence>
<feature type="non-terminal residue" evidence="1">
    <location>
        <position position="42"/>
    </location>
</feature>
<dbReference type="EMBL" id="BARS01039958">
    <property type="protein sequence ID" value="GAG24907.1"/>
    <property type="molecule type" value="Genomic_DNA"/>
</dbReference>
<sequence>MDRLNVQLNRLQLANPILVASGTFGYAREMQAFSRFDRLGGV</sequence>
<accession>X0WNW2</accession>
<dbReference type="AlphaFoldDB" id="X0WNW2"/>
<protein>
    <recommendedName>
        <fullName evidence="2">Dihydroorotate dehydrogenase domain-containing protein</fullName>
    </recommendedName>
</protein>